<organism evidence="1">
    <name type="scientific">Oryza nivara</name>
    <name type="common">Indian wild rice</name>
    <name type="synonym">Oryza sativa f. spontanea</name>
    <dbReference type="NCBI Taxonomy" id="4536"/>
    <lineage>
        <taxon>Eukaryota</taxon>
        <taxon>Viridiplantae</taxon>
        <taxon>Streptophyta</taxon>
        <taxon>Embryophyta</taxon>
        <taxon>Tracheophyta</taxon>
        <taxon>Spermatophyta</taxon>
        <taxon>Magnoliopsida</taxon>
        <taxon>Liliopsida</taxon>
        <taxon>Poales</taxon>
        <taxon>Poaceae</taxon>
        <taxon>BOP clade</taxon>
        <taxon>Oryzoideae</taxon>
        <taxon>Oryzeae</taxon>
        <taxon>Oryzinae</taxon>
        <taxon>Oryza</taxon>
    </lineage>
</organism>
<dbReference type="AlphaFoldDB" id="A0A0E0IRC8"/>
<protein>
    <submittedName>
        <fullName evidence="1">Uncharacterized protein</fullName>
    </submittedName>
</protein>
<keyword evidence="2" id="KW-1185">Reference proteome</keyword>
<dbReference type="Gramene" id="ONIVA10G07480.1">
    <property type="protein sequence ID" value="ONIVA10G07480.1"/>
    <property type="gene ID" value="ONIVA10G07480"/>
</dbReference>
<name>A0A0E0IRC8_ORYNI</name>
<reference evidence="1" key="2">
    <citation type="submission" date="2018-04" db="EMBL/GenBank/DDBJ databases">
        <title>OnivRS2 (Oryza nivara Reference Sequence Version 2).</title>
        <authorList>
            <person name="Zhang J."/>
            <person name="Kudrna D."/>
            <person name="Lee S."/>
            <person name="Talag J."/>
            <person name="Rajasekar S."/>
            <person name="Welchert J."/>
            <person name="Hsing Y.-I."/>
            <person name="Wing R.A."/>
        </authorList>
    </citation>
    <scope>NUCLEOTIDE SEQUENCE [LARGE SCALE GENOMIC DNA]</scope>
</reference>
<sequence>MQLWGFILASSAFRHRHSSISNKLRLRSVSPRTRTAGAGGSSRVFGACSAGLQESAVGQVVVPVRGPEAGSERHG</sequence>
<reference evidence="1" key="1">
    <citation type="submission" date="2015-04" db="UniProtKB">
        <authorList>
            <consortium name="EnsemblPlants"/>
        </authorList>
    </citation>
    <scope>IDENTIFICATION</scope>
    <source>
        <strain evidence="1">SL10</strain>
    </source>
</reference>
<dbReference type="Proteomes" id="UP000006591">
    <property type="component" value="Chromosome 10"/>
</dbReference>
<evidence type="ECO:0000313" key="1">
    <source>
        <dbReference type="EnsemblPlants" id="ONIVA10G07480.1"/>
    </source>
</evidence>
<dbReference type="HOGENOM" id="CLU_2675275_0_0_1"/>
<proteinExistence type="predicted"/>
<accession>A0A0E0IRC8</accession>
<dbReference type="EnsemblPlants" id="ONIVA10G07480.1">
    <property type="protein sequence ID" value="ONIVA10G07480.1"/>
    <property type="gene ID" value="ONIVA10G07480"/>
</dbReference>
<evidence type="ECO:0000313" key="2">
    <source>
        <dbReference type="Proteomes" id="UP000006591"/>
    </source>
</evidence>